<gene>
    <name evidence="1" type="ORF">R54767_02199</name>
</gene>
<name>A0ABM8U2V3_9BURK</name>
<accession>A0ABM8U2V3</accession>
<reference evidence="1 2" key="1">
    <citation type="submission" date="2021-04" db="EMBL/GenBank/DDBJ databases">
        <authorList>
            <person name="Vanwijnsberghe S."/>
        </authorList>
    </citation>
    <scope>NUCLEOTIDE SEQUENCE [LARGE SCALE GENOMIC DNA]</scope>
    <source>
        <strain evidence="1 2">LMG 32171</strain>
    </source>
</reference>
<sequence length="75" mass="8444">MADRMATVIDEIVDLHGRIIGKLFNFAKKKHQNQFQQSGKLINDKVRQYWKIGHALLAAKESNGDAFAAIESVMS</sequence>
<protein>
    <submittedName>
        <fullName evidence="1">Uncharacterized protein</fullName>
    </submittedName>
</protein>
<dbReference type="Proteomes" id="UP000789752">
    <property type="component" value="Unassembled WGS sequence"/>
</dbReference>
<organism evidence="1 2">
    <name type="scientific">Paraburkholderia gardini</name>
    <dbReference type="NCBI Taxonomy" id="2823469"/>
    <lineage>
        <taxon>Bacteria</taxon>
        <taxon>Pseudomonadati</taxon>
        <taxon>Pseudomonadota</taxon>
        <taxon>Betaproteobacteria</taxon>
        <taxon>Burkholderiales</taxon>
        <taxon>Burkholderiaceae</taxon>
        <taxon>Paraburkholderia</taxon>
    </lineage>
</organism>
<proteinExistence type="predicted"/>
<evidence type="ECO:0000313" key="2">
    <source>
        <dbReference type="Proteomes" id="UP000789752"/>
    </source>
</evidence>
<comment type="caution">
    <text evidence="1">The sequence shown here is derived from an EMBL/GenBank/DDBJ whole genome shotgun (WGS) entry which is preliminary data.</text>
</comment>
<evidence type="ECO:0000313" key="1">
    <source>
        <dbReference type="EMBL" id="CAG4897010.1"/>
    </source>
</evidence>
<keyword evidence="2" id="KW-1185">Reference proteome</keyword>
<dbReference type="EMBL" id="CAJQYY010000011">
    <property type="protein sequence ID" value="CAG4897010.1"/>
    <property type="molecule type" value="Genomic_DNA"/>
</dbReference>